<reference evidence="2 3" key="1">
    <citation type="submission" date="2023-02" db="EMBL/GenBank/DDBJ databases">
        <title>LHISI_Scaffold_Assembly.</title>
        <authorList>
            <person name="Stuart O.P."/>
            <person name="Cleave R."/>
            <person name="Magrath M.J.L."/>
            <person name="Mikheyev A.S."/>
        </authorList>
    </citation>
    <scope>NUCLEOTIDE SEQUENCE [LARGE SCALE GENOMIC DNA]</scope>
    <source>
        <strain evidence="2">Daus_M_001</strain>
        <tissue evidence="2">Leg muscle</tissue>
    </source>
</reference>
<feature type="region of interest" description="Disordered" evidence="1">
    <location>
        <begin position="1"/>
        <end position="27"/>
    </location>
</feature>
<feature type="region of interest" description="Disordered" evidence="1">
    <location>
        <begin position="118"/>
        <end position="138"/>
    </location>
</feature>
<feature type="compositionally biased region" description="Basic and acidic residues" evidence="1">
    <location>
        <begin position="510"/>
        <end position="523"/>
    </location>
</feature>
<feature type="compositionally biased region" description="Basic and acidic residues" evidence="1">
    <location>
        <begin position="482"/>
        <end position="494"/>
    </location>
</feature>
<evidence type="ECO:0000313" key="3">
    <source>
        <dbReference type="Proteomes" id="UP001159363"/>
    </source>
</evidence>
<organism evidence="2 3">
    <name type="scientific">Dryococelus australis</name>
    <dbReference type="NCBI Taxonomy" id="614101"/>
    <lineage>
        <taxon>Eukaryota</taxon>
        <taxon>Metazoa</taxon>
        <taxon>Ecdysozoa</taxon>
        <taxon>Arthropoda</taxon>
        <taxon>Hexapoda</taxon>
        <taxon>Insecta</taxon>
        <taxon>Pterygota</taxon>
        <taxon>Neoptera</taxon>
        <taxon>Polyneoptera</taxon>
        <taxon>Phasmatodea</taxon>
        <taxon>Verophasmatodea</taxon>
        <taxon>Anareolatae</taxon>
        <taxon>Phasmatidae</taxon>
        <taxon>Eurycanthinae</taxon>
        <taxon>Dryococelus</taxon>
    </lineage>
</organism>
<feature type="region of interest" description="Disordered" evidence="1">
    <location>
        <begin position="61"/>
        <end position="88"/>
    </location>
</feature>
<comment type="caution">
    <text evidence="2">The sequence shown here is derived from an EMBL/GenBank/DDBJ whole genome shotgun (WGS) entry which is preliminary data.</text>
</comment>
<sequence length="580" mass="63864">MQGKKLRHPEEKISPWQGSPRPPCYSRLRLNSSVTSTDTRCMKPFTRHKTAPLLLSERSTCDKPRRRNATRAGKGGIPEKTYRPAASSGTIPSCQKPCVTRPRIEPCSHWLRRAHKQESTTSGTLHLPDTPPSPSLDAATTRYSLAAKSGDVCRTRTEEKLKCPFLTVGRDSFYYPPLSTRLPPLSIFSALKQNVLQSDHLAAFSKGAQHPSSLHKPVYSLRISIANDFTIVGDIHTNLFHSETVLFAVMECGQNDSPTVANTHVMGILPGVGQQPMNTHLRLQYAEDRSLAYRSLSSPNFPIPNYDTKTKDVCKRSDAEHKWPDYSTLTKAKRVHFPAGSLSGFSHGGNSAGRCRWVFSGISRFPPPFHSGSVPRAPLISLTSALKTLTLRAAQIPPLPTIYEKLALGKTAPYRITKVQCQRRGKREVTEKTRRRVASSATIPTCETPGVTRPGIESDGASCTTMVFVRDQSQQSPGVVSENHERPKSERPDWESNTGPPECVSTVLDQQERVSDGVLKEGDGGEGSKQTSSPVTPSISSPPLPPCIAHHIHPRPSLTHPHLIPPPLSRQVLWSILLLD</sequence>
<keyword evidence="3" id="KW-1185">Reference proteome</keyword>
<evidence type="ECO:0000256" key="1">
    <source>
        <dbReference type="SAM" id="MobiDB-lite"/>
    </source>
</evidence>
<feature type="region of interest" description="Disordered" evidence="1">
    <location>
        <begin position="436"/>
        <end position="459"/>
    </location>
</feature>
<evidence type="ECO:0000313" key="2">
    <source>
        <dbReference type="EMBL" id="KAJ8879771.1"/>
    </source>
</evidence>
<accession>A0ABQ9H6C9</accession>
<dbReference type="EMBL" id="JARBHB010000007">
    <property type="protein sequence ID" value="KAJ8879771.1"/>
    <property type="molecule type" value="Genomic_DNA"/>
</dbReference>
<feature type="region of interest" description="Disordered" evidence="1">
    <location>
        <begin position="472"/>
        <end position="553"/>
    </location>
</feature>
<protein>
    <submittedName>
        <fullName evidence="2">Uncharacterized protein</fullName>
    </submittedName>
</protein>
<name>A0ABQ9H6C9_9NEOP</name>
<gene>
    <name evidence="2" type="ORF">PR048_020379</name>
</gene>
<proteinExistence type="predicted"/>
<dbReference type="Proteomes" id="UP001159363">
    <property type="component" value="Chromosome 6"/>
</dbReference>